<dbReference type="Proteomes" id="UP000827415">
    <property type="component" value="Segment"/>
</dbReference>
<name>A0AAE7W9H4_9CAUD</name>
<proteinExistence type="predicted"/>
<dbReference type="EMBL" id="MW749004">
    <property type="protein sequence ID" value="QYA57305.1"/>
    <property type="molecule type" value="Genomic_DNA"/>
</dbReference>
<keyword evidence="2" id="KW-1185">Reference proteome</keyword>
<gene>
    <name evidence="1" type="ORF">ZYZZX_77</name>
</gene>
<sequence length="49" mass="5807">MFSSLFLKEFCQVSLQIFTDFSKVLFYLSHLITVKKTIKILYNSLQMIV</sequence>
<organism evidence="1 2">
    <name type="scientific">Hafnia phage vB_HpaM_Zyzzx</name>
    <dbReference type="NCBI Taxonomy" id="2836109"/>
    <lineage>
        <taxon>Viruses</taxon>
        <taxon>Duplodnaviria</taxon>
        <taxon>Heunggongvirae</taxon>
        <taxon>Uroviricota</taxon>
        <taxon>Caudoviricetes</taxon>
        <taxon>Andersonviridae</taxon>
        <taxon>Andersonviridae incertae sedis</taxon>
        <taxon>Daniellevirus</taxon>
        <taxon>Daniellevirus Zyzzx</taxon>
    </lineage>
</organism>
<evidence type="ECO:0000313" key="1">
    <source>
        <dbReference type="EMBL" id="QYA57305.1"/>
    </source>
</evidence>
<protein>
    <submittedName>
        <fullName evidence="1">Uncharacterized protein</fullName>
    </submittedName>
</protein>
<evidence type="ECO:0000313" key="2">
    <source>
        <dbReference type="Proteomes" id="UP000827415"/>
    </source>
</evidence>
<reference evidence="1 2" key="1">
    <citation type="submission" date="2021-03" db="EMBL/GenBank/DDBJ databases">
        <authorList>
            <person name="Thompson D.W."/>
            <person name="Brown H.M.F."/>
            <person name="Thompson S.D."/>
            <person name="Grose J.H."/>
        </authorList>
    </citation>
    <scope>NUCLEOTIDE SEQUENCE [LARGE SCALE GENOMIC DNA]</scope>
</reference>
<accession>A0AAE7W9H4</accession>